<name>A0ABS1ELG1_9CLOT</name>
<reference evidence="2" key="1">
    <citation type="submission" date="2021-01" db="EMBL/GenBank/DDBJ databases">
        <title>Genome public.</title>
        <authorList>
            <person name="Liu C."/>
            <person name="Sun Q."/>
        </authorList>
    </citation>
    <scope>NUCLEOTIDE SEQUENCE [LARGE SCALE GENOMIC DNA]</scope>
    <source>
        <strain evidence="2">YIM B02505</strain>
    </source>
</reference>
<proteinExistence type="predicted"/>
<dbReference type="Proteomes" id="UP000596739">
    <property type="component" value="Unassembled WGS sequence"/>
</dbReference>
<gene>
    <name evidence="1" type="ORF">JHL18_06150</name>
</gene>
<protein>
    <submittedName>
        <fullName evidence="1">Uncharacterized protein</fullName>
    </submittedName>
</protein>
<evidence type="ECO:0000313" key="1">
    <source>
        <dbReference type="EMBL" id="MBK1810218.1"/>
    </source>
</evidence>
<comment type="caution">
    <text evidence="1">The sequence shown here is derived from an EMBL/GenBank/DDBJ whole genome shotgun (WGS) entry which is preliminary data.</text>
</comment>
<keyword evidence="2" id="KW-1185">Reference proteome</keyword>
<dbReference type="EMBL" id="JAENHN010000017">
    <property type="protein sequence ID" value="MBK1810218.1"/>
    <property type="molecule type" value="Genomic_DNA"/>
</dbReference>
<sequence length="47" mass="5523">MEEKIAIIIVKKNDSWVRSSIIRDKNLPVLNEDETIDVKSWNGTYFN</sequence>
<dbReference type="RefSeq" id="WP_200267203.1">
    <property type="nucleotide sequence ID" value="NZ_JAENHN010000017.1"/>
</dbReference>
<accession>A0ABS1ELG1</accession>
<evidence type="ECO:0000313" key="2">
    <source>
        <dbReference type="Proteomes" id="UP000596739"/>
    </source>
</evidence>
<organism evidence="1 2">
    <name type="scientific">Clostridium yunnanense</name>
    <dbReference type="NCBI Taxonomy" id="2800325"/>
    <lineage>
        <taxon>Bacteria</taxon>
        <taxon>Bacillati</taxon>
        <taxon>Bacillota</taxon>
        <taxon>Clostridia</taxon>
        <taxon>Eubacteriales</taxon>
        <taxon>Clostridiaceae</taxon>
        <taxon>Clostridium</taxon>
    </lineage>
</organism>